<dbReference type="AlphaFoldDB" id="A0A7J6QYG1"/>
<proteinExistence type="predicted"/>
<feature type="transmembrane region" description="Helical" evidence="1">
    <location>
        <begin position="86"/>
        <end position="109"/>
    </location>
</feature>
<keyword evidence="1" id="KW-0472">Membrane</keyword>
<feature type="non-terminal residue" evidence="2">
    <location>
        <position position="1"/>
    </location>
</feature>
<evidence type="ECO:0000313" key="3">
    <source>
        <dbReference type="Proteomes" id="UP000553632"/>
    </source>
</evidence>
<reference evidence="2 3" key="1">
    <citation type="submission" date="2020-04" db="EMBL/GenBank/DDBJ databases">
        <title>Perkinsus olseni comparative genomics.</title>
        <authorList>
            <person name="Bogema D.R."/>
        </authorList>
    </citation>
    <scope>NUCLEOTIDE SEQUENCE [LARGE SCALE GENOMIC DNA]</scope>
    <source>
        <strain evidence="2 3">ATCC PRA-207</strain>
    </source>
</reference>
<evidence type="ECO:0000256" key="1">
    <source>
        <dbReference type="SAM" id="Phobius"/>
    </source>
</evidence>
<keyword evidence="3" id="KW-1185">Reference proteome</keyword>
<comment type="caution">
    <text evidence="2">The sequence shown here is derived from an EMBL/GenBank/DDBJ whole genome shotgun (WGS) entry which is preliminary data.</text>
</comment>
<protein>
    <submittedName>
        <fullName evidence="2">Uncharacterized protein</fullName>
    </submittedName>
</protein>
<dbReference type="Proteomes" id="UP000553632">
    <property type="component" value="Unassembled WGS sequence"/>
</dbReference>
<organism evidence="2 3">
    <name type="scientific">Perkinsus olseni</name>
    <name type="common">Perkinsus atlanticus</name>
    <dbReference type="NCBI Taxonomy" id="32597"/>
    <lineage>
        <taxon>Eukaryota</taxon>
        <taxon>Sar</taxon>
        <taxon>Alveolata</taxon>
        <taxon>Perkinsozoa</taxon>
        <taxon>Perkinsea</taxon>
        <taxon>Perkinsida</taxon>
        <taxon>Perkinsidae</taxon>
        <taxon>Perkinsus</taxon>
    </lineage>
</organism>
<gene>
    <name evidence="2" type="ORF">FOZ63_000431</name>
</gene>
<keyword evidence="1" id="KW-1133">Transmembrane helix</keyword>
<dbReference type="EMBL" id="JABANO010029324">
    <property type="protein sequence ID" value="KAF4713719.1"/>
    <property type="molecule type" value="Genomic_DNA"/>
</dbReference>
<accession>A0A7J6QYG1</accession>
<name>A0A7J6QYG1_PEROL</name>
<keyword evidence="1" id="KW-0812">Transmembrane</keyword>
<sequence length="127" mass="13869">MANVPRLPPAVAAPTASTASTNLARLLDLRNLGRRYDSRVLRQWLMDQEIEQELAGLEGIPGRDEGRQPYVQSYEHHDLQSTAYRVIGVGMLAGVLGTAISLVVAAVSFNGSDVWEGLDDPRKLVDI</sequence>
<evidence type="ECO:0000313" key="2">
    <source>
        <dbReference type="EMBL" id="KAF4713719.1"/>
    </source>
</evidence>